<dbReference type="OrthoDB" id="771599at2"/>
<organism evidence="1 2">
    <name type="scientific">Sphingobacterium haloxyli</name>
    <dbReference type="NCBI Taxonomy" id="2100533"/>
    <lineage>
        <taxon>Bacteria</taxon>
        <taxon>Pseudomonadati</taxon>
        <taxon>Bacteroidota</taxon>
        <taxon>Sphingobacteriia</taxon>
        <taxon>Sphingobacteriales</taxon>
        <taxon>Sphingobacteriaceae</taxon>
        <taxon>Sphingobacterium</taxon>
    </lineage>
</organism>
<sequence length="81" mass="9498">MKRGFHGTIESIYRQKNNHNVMTIVNKDQQLGIERSWESKFQLGDSVSKNEGSQLVELYRHGQLIEVLDYNDIARERGYID</sequence>
<reference evidence="1 2" key="1">
    <citation type="submission" date="2018-02" db="EMBL/GenBank/DDBJ databases">
        <title>The draft genome of Sphingobacterium sp. 5JN-11.</title>
        <authorList>
            <person name="Liu L."/>
            <person name="Li L."/>
            <person name="Liang L."/>
            <person name="Zhang X."/>
            <person name="Wang T."/>
        </authorList>
    </citation>
    <scope>NUCLEOTIDE SEQUENCE [LARGE SCALE GENOMIC DNA]</scope>
    <source>
        <strain evidence="1 2">5JN-11</strain>
    </source>
</reference>
<evidence type="ECO:0000313" key="2">
    <source>
        <dbReference type="Proteomes" id="UP000239711"/>
    </source>
</evidence>
<accession>A0A2S9J048</accession>
<dbReference type="AlphaFoldDB" id="A0A2S9J048"/>
<dbReference type="EMBL" id="PVBQ01000017">
    <property type="protein sequence ID" value="PRD46157.1"/>
    <property type="molecule type" value="Genomic_DNA"/>
</dbReference>
<protein>
    <submittedName>
        <fullName evidence="1">Uncharacterized protein</fullName>
    </submittedName>
</protein>
<name>A0A2S9J048_9SPHI</name>
<dbReference type="Proteomes" id="UP000239711">
    <property type="component" value="Unassembled WGS sequence"/>
</dbReference>
<gene>
    <name evidence="1" type="ORF">C5745_17205</name>
</gene>
<evidence type="ECO:0000313" key="1">
    <source>
        <dbReference type="EMBL" id="PRD46157.1"/>
    </source>
</evidence>
<keyword evidence="2" id="KW-1185">Reference proteome</keyword>
<proteinExistence type="predicted"/>
<dbReference type="RefSeq" id="WP_105718252.1">
    <property type="nucleotide sequence ID" value="NZ_PVBQ01000017.1"/>
</dbReference>
<comment type="caution">
    <text evidence="1">The sequence shown here is derived from an EMBL/GenBank/DDBJ whole genome shotgun (WGS) entry which is preliminary data.</text>
</comment>